<evidence type="ECO:0000256" key="1">
    <source>
        <dbReference type="SAM" id="Phobius"/>
    </source>
</evidence>
<keyword evidence="1" id="KW-0472">Membrane</keyword>
<keyword evidence="1" id="KW-0812">Transmembrane</keyword>
<dbReference type="Proteomes" id="UP000053660">
    <property type="component" value="Unassembled WGS sequence"/>
</dbReference>
<feature type="transmembrane region" description="Helical" evidence="1">
    <location>
        <begin position="29"/>
        <end position="45"/>
    </location>
</feature>
<protein>
    <submittedName>
        <fullName evidence="2">Uncharacterized protein</fullName>
    </submittedName>
</protein>
<accession>A0A0B1SFP1</accession>
<reference evidence="2 3" key="1">
    <citation type="submission" date="2014-03" db="EMBL/GenBank/DDBJ databases">
        <title>Draft genome of the hookworm Oesophagostomum dentatum.</title>
        <authorList>
            <person name="Mitreva M."/>
        </authorList>
    </citation>
    <scope>NUCLEOTIDE SEQUENCE [LARGE SCALE GENOMIC DNA]</scope>
    <source>
        <strain evidence="2 3">OD-Hann</strain>
    </source>
</reference>
<evidence type="ECO:0000313" key="2">
    <source>
        <dbReference type="EMBL" id="KHJ82367.1"/>
    </source>
</evidence>
<dbReference type="AlphaFoldDB" id="A0A0B1SFP1"/>
<dbReference type="OrthoDB" id="5848162at2759"/>
<feature type="transmembrane region" description="Helical" evidence="1">
    <location>
        <begin position="5"/>
        <end position="22"/>
    </location>
</feature>
<organism evidence="2 3">
    <name type="scientific">Oesophagostomum dentatum</name>
    <name type="common">Nodular worm</name>
    <dbReference type="NCBI Taxonomy" id="61180"/>
    <lineage>
        <taxon>Eukaryota</taxon>
        <taxon>Metazoa</taxon>
        <taxon>Ecdysozoa</taxon>
        <taxon>Nematoda</taxon>
        <taxon>Chromadorea</taxon>
        <taxon>Rhabditida</taxon>
        <taxon>Rhabditina</taxon>
        <taxon>Rhabditomorpha</taxon>
        <taxon>Strongyloidea</taxon>
        <taxon>Strongylidae</taxon>
        <taxon>Oesophagostomum</taxon>
    </lineage>
</organism>
<gene>
    <name evidence="2" type="ORF">OESDEN_17939</name>
</gene>
<sequence>MTVIYFIFCIFGSCLCCFTVSSKRKRKRSLLTFVDMWMLFLYALIPDIMYGPSFGYTSLNFVYEHLYEWLKKHGFLEGAGDSTLILDIASAALKAMPWFVLFFPLVQAILAVICIRPFREQFFFLLSCGRIYSGPAPAVCKSEKEWALEGSRETLEKPIEIVKMESEPVRRSLR</sequence>
<dbReference type="EMBL" id="KN580088">
    <property type="protein sequence ID" value="KHJ82367.1"/>
    <property type="molecule type" value="Genomic_DNA"/>
</dbReference>
<keyword evidence="3" id="KW-1185">Reference proteome</keyword>
<evidence type="ECO:0000313" key="3">
    <source>
        <dbReference type="Proteomes" id="UP000053660"/>
    </source>
</evidence>
<feature type="transmembrane region" description="Helical" evidence="1">
    <location>
        <begin position="95"/>
        <end position="115"/>
    </location>
</feature>
<name>A0A0B1SFP1_OESDE</name>
<proteinExistence type="predicted"/>
<keyword evidence="1" id="KW-1133">Transmembrane helix</keyword>